<accession>C0E500</accession>
<evidence type="ECO:0000313" key="3">
    <source>
        <dbReference type="Proteomes" id="UP000006247"/>
    </source>
</evidence>
<dbReference type="Proteomes" id="UP000006247">
    <property type="component" value="Unassembled WGS sequence"/>
</dbReference>
<organism evidence="2 3">
    <name type="scientific">Corynebacterium matruchotii ATCC 33806</name>
    <dbReference type="NCBI Taxonomy" id="566549"/>
    <lineage>
        <taxon>Bacteria</taxon>
        <taxon>Bacillati</taxon>
        <taxon>Actinomycetota</taxon>
        <taxon>Actinomycetes</taxon>
        <taxon>Mycobacteriales</taxon>
        <taxon>Corynebacteriaceae</taxon>
        <taxon>Corynebacterium</taxon>
    </lineage>
</organism>
<comment type="caution">
    <text evidence="2">The sequence shown here is derived from an EMBL/GenBank/DDBJ whole genome shotgun (WGS) entry which is preliminary data.</text>
</comment>
<gene>
    <name evidence="2" type="ORF">CORMATOL_02075</name>
</gene>
<sequence>MPSPPPAEAHQSLLIPTNAHPPHQRPLSARLHIWWAGISLPRRAYPLGCRPNPSPPNLKPPP</sequence>
<name>C0E500_9CORY</name>
<dbReference type="AlphaFoldDB" id="C0E500"/>
<evidence type="ECO:0000313" key="2">
    <source>
        <dbReference type="EMBL" id="EEG26373.1"/>
    </source>
</evidence>
<protein>
    <submittedName>
        <fullName evidence="2">Uncharacterized protein</fullName>
    </submittedName>
</protein>
<feature type="region of interest" description="Disordered" evidence="1">
    <location>
        <begin position="1"/>
        <end position="22"/>
    </location>
</feature>
<evidence type="ECO:0000256" key="1">
    <source>
        <dbReference type="SAM" id="MobiDB-lite"/>
    </source>
</evidence>
<dbReference type="HOGENOM" id="CLU_2896469_0_0_11"/>
<reference evidence="2 3" key="1">
    <citation type="submission" date="2009-01" db="EMBL/GenBank/DDBJ databases">
        <authorList>
            <person name="Fulton L."/>
            <person name="Clifton S."/>
            <person name="Chinwalla A.T."/>
            <person name="Mitreva M."/>
            <person name="Sodergren E."/>
            <person name="Weinstock G."/>
            <person name="Clifton S."/>
            <person name="Dooling D.J."/>
            <person name="Fulton B."/>
            <person name="Minx P."/>
            <person name="Pepin K.H."/>
            <person name="Johnson M."/>
            <person name="Bhonagiri V."/>
            <person name="Nash W.E."/>
            <person name="Mardis E.R."/>
            <person name="Wilson R.K."/>
        </authorList>
    </citation>
    <scope>NUCLEOTIDE SEQUENCE [LARGE SCALE GENOMIC DNA]</scope>
    <source>
        <strain evidence="2 3">ATCC 33806</strain>
    </source>
</reference>
<dbReference type="EMBL" id="ACEB01000030">
    <property type="protein sequence ID" value="EEG26373.1"/>
    <property type="molecule type" value="Genomic_DNA"/>
</dbReference>
<proteinExistence type="predicted"/>